<keyword evidence="1" id="KW-0472">Membrane</keyword>
<feature type="transmembrane region" description="Helical" evidence="1">
    <location>
        <begin position="48"/>
        <end position="69"/>
    </location>
</feature>
<dbReference type="RefSeq" id="WP_311657089.1">
    <property type="nucleotide sequence ID" value="NZ_JAVRHY010000002.1"/>
</dbReference>
<evidence type="ECO:0000313" key="3">
    <source>
        <dbReference type="Proteomes" id="UP001259982"/>
    </source>
</evidence>
<keyword evidence="3" id="KW-1185">Reference proteome</keyword>
<comment type="caution">
    <text evidence="2">The sequence shown here is derived from an EMBL/GenBank/DDBJ whole genome shotgun (WGS) entry which is preliminary data.</text>
</comment>
<evidence type="ECO:0000256" key="1">
    <source>
        <dbReference type="SAM" id="Phobius"/>
    </source>
</evidence>
<organism evidence="2 3">
    <name type="scientific">Spectribacter acetivorans</name>
    <dbReference type="NCBI Taxonomy" id="3075603"/>
    <lineage>
        <taxon>Bacteria</taxon>
        <taxon>Pseudomonadati</taxon>
        <taxon>Pseudomonadota</taxon>
        <taxon>Gammaproteobacteria</taxon>
        <taxon>Salinisphaerales</taxon>
        <taxon>Salinisphaeraceae</taxon>
        <taxon>Spectribacter</taxon>
    </lineage>
</organism>
<reference evidence="2 3" key="1">
    <citation type="submission" date="2023-09" db="EMBL/GenBank/DDBJ databases">
        <authorList>
            <person name="Rey-Velasco X."/>
        </authorList>
    </citation>
    <scope>NUCLEOTIDE SEQUENCE [LARGE SCALE GENOMIC DNA]</scope>
    <source>
        <strain evidence="2 3">P385</strain>
    </source>
</reference>
<proteinExistence type="predicted"/>
<feature type="transmembrane region" description="Helical" evidence="1">
    <location>
        <begin position="104"/>
        <end position="130"/>
    </location>
</feature>
<dbReference type="EMBL" id="JAVRHY010000002">
    <property type="protein sequence ID" value="MDT0617357.1"/>
    <property type="molecule type" value="Genomic_DNA"/>
</dbReference>
<evidence type="ECO:0000313" key="2">
    <source>
        <dbReference type="EMBL" id="MDT0617357.1"/>
    </source>
</evidence>
<protein>
    <submittedName>
        <fullName evidence="2">Uncharacterized protein</fullName>
    </submittedName>
</protein>
<accession>A0ABU3B685</accession>
<name>A0ABU3B685_9GAMM</name>
<sequence>MAIDEERLYELRDDATTKEKLVLAIYAGAGGFAVACLISVVALPRYSWLVVAAACLFAIGAISLAFVVLSMYHVLHKTNDLHIGHVIISENFGKKPKEIAFASIPLGFLLLMLHISYLTFIVSLVSVILASRHFLRFKKELDSLTNLREFVKRERDA</sequence>
<keyword evidence="1" id="KW-0812">Transmembrane</keyword>
<keyword evidence="1" id="KW-1133">Transmembrane helix</keyword>
<feature type="transmembrane region" description="Helical" evidence="1">
    <location>
        <begin position="21"/>
        <end position="42"/>
    </location>
</feature>
<dbReference type="Proteomes" id="UP001259982">
    <property type="component" value="Unassembled WGS sequence"/>
</dbReference>
<gene>
    <name evidence="2" type="ORF">RM531_02620</name>
</gene>